<dbReference type="EMBL" id="JAIXMP010000021">
    <property type="protein sequence ID" value="KAI9256451.1"/>
    <property type="molecule type" value="Genomic_DNA"/>
</dbReference>
<comment type="caution">
    <text evidence="6">The sequence shown here is derived from an EMBL/GenBank/DDBJ whole genome shotgun (WGS) entry which is preliminary data.</text>
</comment>
<evidence type="ECO:0000256" key="1">
    <source>
        <dbReference type="ARBA" id="ARBA00023016"/>
    </source>
</evidence>
<sequence length="189" mass="21447">MSFSTSNAWDSFGRSIERSMNKFAIRLERDFASVMPIDENHLFWGSPRGNRAAFASDDNHGVFFSVYSPTLSSTAESSSGWMTPTINVYENDKHWTIYVEIPGVKKEDIKVDVKKDLITISGEAKFDKEYTNSGNVRYLHECYQGTFKRSLTLPDDIDHDKISAKFENGILHVNLPKAPETKPSRKVSI</sequence>
<feature type="domain" description="CS" evidence="5">
    <location>
        <begin position="81"/>
        <end position="187"/>
    </location>
</feature>
<dbReference type="InterPro" id="IPR002068">
    <property type="entry name" value="A-crystallin/Hsp20_dom"/>
</dbReference>
<dbReference type="InterPro" id="IPR007052">
    <property type="entry name" value="CS_dom"/>
</dbReference>
<reference evidence="6" key="2">
    <citation type="submission" date="2023-02" db="EMBL/GenBank/DDBJ databases">
        <authorList>
            <consortium name="DOE Joint Genome Institute"/>
            <person name="Mondo S.J."/>
            <person name="Chang Y."/>
            <person name="Wang Y."/>
            <person name="Ahrendt S."/>
            <person name="Andreopoulos W."/>
            <person name="Barry K."/>
            <person name="Beard J."/>
            <person name="Benny G.L."/>
            <person name="Blankenship S."/>
            <person name="Bonito G."/>
            <person name="Cuomo C."/>
            <person name="Desiro A."/>
            <person name="Gervers K.A."/>
            <person name="Hundley H."/>
            <person name="Kuo A."/>
            <person name="LaButti K."/>
            <person name="Lang B.F."/>
            <person name="Lipzen A."/>
            <person name="O'Donnell K."/>
            <person name="Pangilinan J."/>
            <person name="Reynolds N."/>
            <person name="Sandor L."/>
            <person name="Smith M.W."/>
            <person name="Tsang A."/>
            <person name="Grigoriev I.V."/>
            <person name="Stajich J.E."/>
            <person name="Spatafora J.W."/>
        </authorList>
    </citation>
    <scope>NUCLEOTIDE SEQUENCE</scope>
    <source>
        <strain evidence="6">RSA 2281</strain>
    </source>
</reference>
<organism evidence="6 7">
    <name type="scientific">Phascolomyces articulosus</name>
    <dbReference type="NCBI Taxonomy" id="60185"/>
    <lineage>
        <taxon>Eukaryota</taxon>
        <taxon>Fungi</taxon>
        <taxon>Fungi incertae sedis</taxon>
        <taxon>Mucoromycota</taxon>
        <taxon>Mucoromycotina</taxon>
        <taxon>Mucoromycetes</taxon>
        <taxon>Mucorales</taxon>
        <taxon>Lichtheimiaceae</taxon>
        <taxon>Phascolomyces</taxon>
    </lineage>
</organism>
<evidence type="ECO:0000259" key="5">
    <source>
        <dbReference type="PROSITE" id="PS51203"/>
    </source>
</evidence>
<dbReference type="PROSITE" id="PS51203">
    <property type="entry name" value="CS"/>
    <property type="match status" value="1"/>
</dbReference>
<evidence type="ECO:0000313" key="7">
    <source>
        <dbReference type="Proteomes" id="UP001209540"/>
    </source>
</evidence>
<dbReference type="AlphaFoldDB" id="A0AAD5JVD6"/>
<dbReference type="InterPro" id="IPR031107">
    <property type="entry name" value="Small_HSP"/>
</dbReference>
<keyword evidence="7" id="KW-1185">Reference proteome</keyword>
<dbReference type="PROSITE" id="PS01031">
    <property type="entry name" value="SHSP"/>
    <property type="match status" value="1"/>
</dbReference>
<feature type="domain" description="SHSP" evidence="4">
    <location>
        <begin position="77"/>
        <end position="189"/>
    </location>
</feature>
<feature type="non-terminal residue" evidence="6">
    <location>
        <position position="189"/>
    </location>
</feature>
<protein>
    <submittedName>
        <fullName evidence="6">HSP20-like chaperone</fullName>
    </submittedName>
</protein>
<dbReference type="Gene3D" id="2.60.40.790">
    <property type="match status" value="1"/>
</dbReference>
<proteinExistence type="inferred from homology"/>
<accession>A0AAD5JVD6</accession>
<keyword evidence="1" id="KW-0346">Stress response</keyword>
<gene>
    <name evidence="6" type="ORF">BDA99DRAFT_516417</name>
</gene>
<evidence type="ECO:0000256" key="3">
    <source>
        <dbReference type="RuleBase" id="RU003616"/>
    </source>
</evidence>
<dbReference type="Proteomes" id="UP001209540">
    <property type="component" value="Unassembled WGS sequence"/>
</dbReference>
<dbReference type="SUPFAM" id="SSF49764">
    <property type="entry name" value="HSP20-like chaperones"/>
    <property type="match status" value="1"/>
</dbReference>
<comment type="similarity">
    <text evidence="2 3">Belongs to the small heat shock protein (HSP20) family.</text>
</comment>
<evidence type="ECO:0000259" key="4">
    <source>
        <dbReference type="PROSITE" id="PS01031"/>
    </source>
</evidence>
<name>A0AAD5JVD6_9FUNG</name>
<evidence type="ECO:0000313" key="6">
    <source>
        <dbReference type="EMBL" id="KAI9256451.1"/>
    </source>
</evidence>
<dbReference type="CDD" id="cd06464">
    <property type="entry name" value="ACD_sHsps-like"/>
    <property type="match status" value="1"/>
</dbReference>
<evidence type="ECO:0000256" key="2">
    <source>
        <dbReference type="PROSITE-ProRule" id="PRU00285"/>
    </source>
</evidence>
<dbReference type="InterPro" id="IPR008978">
    <property type="entry name" value="HSP20-like_chaperone"/>
</dbReference>
<dbReference type="Pfam" id="PF00011">
    <property type="entry name" value="HSP20"/>
    <property type="match status" value="1"/>
</dbReference>
<reference evidence="6" key="1">
    <citation type="journal article" date="2022" name="IScience">
        <title>Evolution of zygomycete secretomes and the origins of terrestrial fungal ecologies.</title>
        <authorList>
            <person name="Chang Y."/>
            <person name="Wang Y."/>
            <person name="Mondo S."/>
            <person name="Ahrendt S."/>
            <person name="Andreopoulos W."/>
            <person name="Barry K."/>
            <person name="Beard J."/>
            <person name="Benny G.L."/>
            <person name="Blankenship S."/>
            <person name="Bonito G."/>
            <person name="Cuomo C."/>
            <person name="Desiro A."/>
            <person name="Gervers K.A."/>
            <person name="Hundley H."/>
            <person name="Kuo A."/>
            <person name="LaButti K."/>
            <person name="Lang B.F."/>
            <person name="Lipzen A."/>
            <person name="O'Donnell K."/>
            <person name="Pangilinan J."/>
            <person name="Reynolds N."/>
            <person name="Sandor L."/>
            <person name="Smith M.E."/>
            <person name="Tsang A."/>
            <person name="Grigoriev I.V."/>
            <person name="Stajich J.E."/>
            <person name="Spatafora J.W."/>
        </authorList>
    </citation>
    <scope>NUCLEOTIDE SEQUENCE</scope>
    <source>
        <strain evidence="6">RSA 2281</strain>
    </source>
</reference>
<dbReference type="PANTHER" id="PTHR11527">
    <property type="entry name" value="HEAT-SHOCK PROTEIN 20 FAMILY MEMBER"/>
    <property type="match status" value="1"/>
</dbReference>